<proteinExistence type="predicted"/>
<protein>
    <recommendedName>
        <fullName evidence="1">peptidylprolyl isomerase</fullName>
        <ecNumber evidence="1">5.2.1.8</ecNumber>
    </recommendedName>
</protein>
<evidence type="ECO:0000256" key="3">
    <source>
        <dbReference type="ARBA" id="ARBA00023235"/>
    </source>
</evidence>
<dbReference type="InterPro" id="IPR016024">
    <property type="entry name" value="ARM-type_fold"/>
</dbReference>
<gene>
    <name evidence="6" type="ORF">HNQ61_002952</name>
</gene>
<evidence type="ECO:0000313" key="6">
    <source>
        <dbReference type="EMBL" id="MBB6071328.1"/>
    </source>
</evidence>
<evidence type="ECO:0000256" key="1">
    <source>
        <dbReference type="ARBA" id="ARBA00013194"/>
    </source>
</evidence>
<evidence type="ECO:0000256" key="2">
    <source>
        <dbReference type="ARBA" id="ARBA00023110"/>
    </source>
</evidence>
<reference evidence="6 7" key="1">
    <citation type="submission" date="2020-08" db="EMBL/GenBank/DDBJ databases">
        <title>Genomic Encyclopedia of Type Strains, Phase IV (KMG-IV): sequencing the most valuable type-strain genomes for metagenomic binning, comparative biology and taxonomic classification.</title>
        <authorList>
            <person name="Goeker M."/>
        </authorList>
    </citation>
    <scope>NUCLEOTIDE SEQUENCE [LARGE SCALE GENOMIC DNA]</scope>
    <source>
        <strain evidence="6 7">DSM 29007</strain>
    </source>
</reference>
<comment type="caution">
    <text evidence="6">The sequence shown here is derived from an EMBL/GenBank/DDBJ whole genome shotgun (WGS) entry which is preliminary data.</text>
</comment>
<evidence type="ECO:0000259" key="5">
    <source>
        <dbReference type="PROSITE" id="PS50072"/>
    </source>
</evidence>
<evidence type="ECO:0000313" key="7">
    <source>
        <dbReference type="Proteomes" id="UP000582837"/>
    </source>
</evidence>
<dbReference type="SUPFAM" id="SSF50891">
    <property type="entry name" value="Cyclophilin-like"/>
    <property type="match status" value="1"/>
</dbReference>
<evidence type="ECO:0000256" key="4">
    <source>
        <dbReference type="SAM" id="SignalP"/>
    </source>
</evidence>
<feature type="signal peptide" evidence="4">
    <location>
        <begin position="1"/>
        <end position="30"/>
    </location>
</feature>
<dbReference type="InterPro" id="IPR029000">
    <property type="entry name" value="Cyclophilin-like_dom_sf"/>
</dbReference>
<dbReference type="AlphaFoldDB" id="A0A841H036"/>
<dbReference type="InterPro" id="IPR011989">
    <property type="entry name" value="ARM-like"/>
</dbReference>
<keyword evidence="4" id="KW-0732">Signal</keyword>
<keyword evidence="7" id="KW-1185">Reference proteome</keyword>
<dbReference type="Pfam" id="PF13646">
    <property type="entry name" value="HEAT_2"/>
    <property type="match status" value="2"/>
</dbReference>
<organism evidence="6 7">
    <name type="scientific">Longimicrobium terrae</name>
    <dbReference type="NCBI Taxonomy" id="1639882"/>
    <lineage>
        <taxon>Bacteria</taxon>
        <taxon>Pseudomonadati</taxon>
        <taxon>Gemmatimonadota</taxon>
        <taxon>Longimicrobiia</taxon>
        <taxon>Longimicrobiales</taxon>
        <taxon>Longimicrobiaceae</taxon>
        <taxon>Longimicrobium</taxon>
    </lineage>
</organism>
<sequence>MSRRPEFLLALPVTAAALLSACAPAMSAGAGTGPVDASTLIRLEDRREYDSTALATAAGAPSAALRRRAALAAGNLRDKRAIPMLGRMLADEDTSVAATAAFALGQIADSAAVPLLAPYAASSRIAAAPSVVGEAAYALGKIRHPAARAALERLLTEAAIDGTGTAEAVGPALLAVWRQGRPTPVPAVARWMTARDPELRWRAAYALARRPEPATAAALSPAAADADALVRSFAARALTGPMADSAGVGRDRALQMLIALAGADSSMPVRVNALRTLGTYPGERTLTFLSDRANAARDPYDVIAALEGLQRMGADARSAAPLLSSIIRDPARNVFIRQTAAAALADIDGPAAIAAVTAIETSPEWRLRAAAARVHAQVSPASRQRLSAWIDDPDGRVAAAALEQAVGALGDTVTEIRPVLIAALDTRDVIARTNALMGLAKLADPATLPLVLDAYDRAQRDEMDDAALAAVDAIGAIAKKDATARTQFFSRFGRSADYLVRQRAQTAFGDSVPAAWGAPLPVETGRRASDYVRAARDMTAAPRRAIITTDRGEIEVELYQREAPLTVRSFLTLAARGYFDGQEWPRVVPNFVIQGGDPRGDTSGGPGYAIRDEINRHVYGRGTLGMALSGPDTGGSQWFITHSPQPHLDGTYTVFGQVVRGLEVVDRILPGDRIIRIREVR</sequence>
<dbReference type="Pfam" id="PF00160">
    <property type="entry name" value="Pro_isomerase"/>
    <property type="match status" value="1"/>
</dbReference>
<dbReference type="Pfam" id="PF03130">
    <property type="entry name" value="HEAT_PBS"/>
    <property type="match status" value="1"/>
</dbReference>
<accession>A0A841H036</accession>
<dbReference type="Proteomes" id="UP000582837">
    <property type="component" value="Unassembled WGS sequence"/>
</dbReference>
<dbReference type="PROSITE" id="PS50072">
    <property type="entry name" value="CSA_PPIASE_2"/>
    <property type="match status" value="1"/>
</dbReference>
<dbReference type="SMART" id="SM00567">
    <property type="entry name" value="EZ_HEAT"/>
    <property type="match status" value="8"/>
</dbReference>
<dbReference type="PROSITE" id="PS51257">
    <property type="entry name" value="PROKAR_LIPOPROTEIN"/>
    <property type="match status" value="1"/>
</dbReference>
<dbReference type="InterPro" id="IPR044666">
    <property type="entry name" value="Cyclophilin_A-like"/>
</dbReference>
<dbReference type="InterPro" id="IPR002130">
    <property type="entry name" value="Cyclophilin-type_PPIase_dom"/>
</dbReference>
<dbReference type="EC" id="5.2.1.8" evidence="1"/>
<dbReference type="PANTHER" id="PTHR45625">
    <property type="entry name" value="PEPTIDYL-PROLYL CIS-TRANS ISOMERASE-RELATED"/>
    <property type="match status" value="1"/>
</dbReference>
<dbReference type="PANTHER" id="PTHR45625:SF4">
    <property type="entry name" value="PEPTIDYLPROLYL ISOMERASE DOMAIN AND WD REPEAT-CONTAINING PROTEIN 1"/>
    <property type="match status" value="1"/>
</dbReference>
<dbReference type="InterPro" id="IPR004155">
    <property type="entry name" value="PBS_lyase_HEAT"/>
</dbReference>
<dbReference type="Gene3D" id="1.25.10.10">
    <property type="entry name" value="Leucine-rich Repeat Variant"/>
    <property type="match status" value="3"/>
</dbReference>
<keyword evidence="3 6" id="KW-0413">Isomerase</keyword>
<feature type="domain" description="PPIase cyclophilin-type" evidence="5">
    <location>
        <begin position="552"/>
        <end position="668"/>
    </location>
</feature>
<name>A0A841H036_9BACT</name>
<dbReference type="GO" id="GO:0003755">
    <property type="term" value="F:peptidyl-prolyl cis-trans isomerase activity"/>
    <property type="evidence" value="ECO:0007669"/>
    <property type="project" value="UniProtKB-KW"/>
</dbReference>
<feature type="chain" id="PRO_5032861051" description="peptidylprolyl isomerase" evidence="4">
    <location>
        <begin position="31"/>
        <end position="681"/>
    </location>
</feature>
<keyword evidence="2" id="KW-0697">Rotamase</keyword>
<dbReference type="SUPFAM" id="SSF48371">
    <property type="entry name" value="ARM repeat"/>
    <property type="match status" value="1"/>
</dbReference>
<dbReference type="CDD" id="cd00317">
    <property type="entry name" value="cyclophilin"/>
    <property type="match status" value="1"/>
</dbReference>
<dbReference type="RefSeq" id="WP_170036868.1">
    <property type="nucleotide sequence ID" value="NZ_JABDTL010000002.1"/>
</dbReference>
<dbReference type="Gene3D" id="2.40.100.10">
    <property type="entry name" value="Cyclophilin-like"/>
    <property type="match status" value="1"/>
</dbReference>
<dbReference type="EMBL" id="JACHIA010000008">
    <property type="protein sequence ID" value="MBB6071328.1"/>
    <property type="molecule type" value="Genomic_DNA"/>
</dbReference>
<dbReference type="PRINTS" id="PR00153">
    <property type="entry name" value="CSAPPISMRASE"/>
</dbReference>